<evidence type="ECO:0000259" key="6">
    <source>
        <dbReference type="SMART" id="SM00528"/>
    </source>
</evidence>
<evidence type="ECO:0000256" key="1">
    <source>
        <dbReference type="ARBA" id="ARBA00004453"/>
    </source>
</evidence>
<dbReference type="GO" id="GO:0003681">
    <property type="term" value="F:bent DNA binding"/>
    <property type="evidence" value="ECO:0007669"/>
    <property type="project" value="TreeGrafter"/>
</dbReference>
<comment type="subcellular location">
    <subcellularLocation>
        <location evidence="1">Cytoplasm</location>
        <location evidence="1">Nucleoid</location>
    </subcellularLocation>
</comment>
<dbReference type="GO" id="GO:0001217">
    <property type="term" value="F:DNA-binding transcription repressor activity"/>
    <property type="evidence" value="ECO:0007669"/>
    <property type="project" value="TreeGrafter"/>
</dbReference>
<evidence type="ECO:0000313" key="7">
    <source>
        <dbReference type="EMBL" id="ARJ69251.1"/>
    </source>
</evidence>
<dbReference type="GO" id="GO:0032993">
    <property type="term" value="C:protein-DNA complex"/>
    <property type="evidence" value="ECO:0007669"/>
    <property type="project" value="TreeGrafter"/>
</dbReference>
<evidence type="ECO:0000313" key="8">
    <source>
        <dbReference type="Proteomes" id="UP000193017"/>
    </source>
</evidence>
<dbReference type="AlphaFoldDB" id="A0A1W6CWL9"/>
<sequence>MGRTHLKTIKRWQKLPDINLDEMSMDDLRTLRTQIDRAIASFEDRKRREALAAVERAAREHGFALADLTTAKGGKGRRAAAAAGRATGEARYANPDEPSMTWSGRGRRPRWVSEQIGAGKSLEDMAI</sequence>
<dbReference type="SMART" id="SM00528">
    <property type="entry name" value="HNS"/>
    <property type="match status" value="1"/>
</dbReference>
<accession>A0A1W6CWL9</accession>
<dbReference type="InterPro" id="IPR037150">
    <property type="entry name" value="H-NS_C_dom_sf"/>
</dbReference>
<protein>
    <recommendedName>
        <fullName evidence="6">DNA-binding protein H-NS-like C-terminal domain-containing protein</fullName>
    </recommendedName>
</protein>
<dbReference type="SUPFAM" id="SSF81273">
    <property type="entry name" value="H-NS histone-like proteins"/>
    <property type="match status" value="1"/>
</dbReference>
<dbReference type="GO" id="GO:0000976">
    <property type="term" value="F:transcription cis-regulatory region binding"/>
    <property type="evidence" value="ECO:0007669"/>
    <property type="project" value="TreeGrafter"/>
</dbReference>
<feature type="region of interest" description="Disordered" evidence="5">
    <location>
        <begin position="73"/>
        <end position="110"/>
    </location>
</feature>
<dbReference type="Gene3D" id="4.10.430.10">
    <property type="entry name" value="Histone-like protein H-NS, C-terminal domain"/>
    <property type="match status" value="1"/>
</dbReference>
<dbReference type="GO" id="GO:0003680">
    <property type="term" value="F:minor groove of adenine-thymine-rich DNA binding"/>
    <property type="evidence" value="ECO:0007669"/>
    <property type="project" value="TreeGrafter"/>
</dbReference>
<name>A0A1W6CWL9_9RHOB</name>
<dbReference type="EMBL" id="CP020612">
    <property type="protein sequence ID" value="ARJ69251.1"/>
    <property type="molecule type" value="Genomic_DNA"/>
</dbReference>
<dbReference type="PANTHER" id="PTHR38097:SF2">
    <property type="entry name" value="DNA-BINDING PROTEIN STPA"/>
    <property type="match status" value="1"/>
</dbReference>
<dbReference type="Pfam" id="PF00816">
    <property type="entry name" value="Histone_HNS"/>
    <property type="match status" value="1"/>
</dbReference>
<dbReference type="KEGG" id="pcon:B0A89_06045"/>
<dbReference type="OrthoDB" id="5297879at2"/>
<dbReference type="Proteomes" id="UP000193017">
    <property type="component" value="Chromosome"/>
</dbReference>
<evidence type="ECO:0000256" key="2">
    <source>
        <dbReference type="ARBA" id="ARBA00010610"/>
    </source>
</evidence>
<gene>
    <name evidence="7" type="ORF">B0A89_06045</name>
</gene>
<dbReference type="STRING" id="1945662.B0A89_06045"/>
<evidence type="ECO:0000256" key="3">
    <source>
        <dbReference type="ARBA" id="ARBA00022490"/>
    </source>
</evidence>
<evidence type="ECO:0000256" key="4">
    <source>
        <dbReference type="ARBA" id="ARBA00023125"/>
    </source>
</evidence>
<reference evidence="7 8" key="1">
    <citation type="submission" date="2017-03" db="EMBL/GenBank/DDBJ databases">
        <title>Genome sequence of Paracoccus contaminans isolated from a water microcosm.</title>
        <authorList>
            <person name="Aurass P."/>
            <person name="Karste S."/>
            <person name="Trost E."/>
            <person name="Glaeser S.P."/>
            <person name="Kaempfer P."/>
            <person name="Flieger A."/>
        </authorList>
    </citation>
    <scope>NUCLEOTIDE SEQUENCE [LARGE SCALE GENOMIC DNA]</scope>
    <source>
        <strain evidence="8">RKI 16-01929T\LMG 29738T\CCM 8701T\CIP 111112T</strain>
    </source>
</reference>
<dbReference type="GO" id="GO:0009295">
    <property type="term" value="C:nucleoid"/>
    <property type="evidence" value="ECO:0007669"/>
    <property type="project" value="UniProtKB-SubCell"/>
</dbReference>
<dbReference type="InterPro" id="IPR027444">
    <property type="entry name" value="H-NS_C_dom"/>
</dbReference>
<proteinExistence type="inferred from homology"/>
<keyword evidence="8" id="KW-1185">Reference proteome</keyword>
<dbReference type="GO" id="GO:0005829">
    <property type="term" value="C:cytosol"/>
    <property type="evidence" value="ECO:0007669"/>
    <property type="project" value="TreeGrafter"/>
</dbReference>
<dbReference type="PANTHER" id="PTHR38097">
    <property type="match status" value="1"/>
</dbReference>
<keyword evidence="4" id="KW-0238">DNA-binding</keyword>
<comment type="similarity">
    <text evidence="2">Belongs to the histone-like protein H-NS family.</text>
</comment>
<organism evidence="7 8">
    <name type="scientific">Paracoccus contaminans</name>
    <dbReference type="NCBI Taxonomy" id="1945662"/>
    <lineage>
        <taxon>Bacteria</taxon>
        <taxon>Pseudomonadati</taxon>
        <taxon>Pseudomonadota</taxon>
        <taxon>Alphaproteobacteria</taxon>
        <taxon>Rhodobacterales</taxon>
        <taxon>Paracoccaceae</taxon>
        <taxon>Paracoccus</taxon>
    </lineage>
</organism>
<evidence type="ECO:0000256" key="5">
    <source>
        <dbReference type="SAM" id="MobiDB-lite"/>
    </source>
</evidence>
<keyword evidence="3" id="KW-0963">Cytoplasm</keyword>
<feature type="domain" description="DNA-binding protein H-NS-like C-terminal" evidence="6">
    <location>
        <begin position="82"/>
        <end position="127"/>
    </location>
</feature>